<dbReference type="InterPro" id="IPR035919">
    <property type="entry name" value="EAL_sf"/>
</dbReference>
<dbReference type="GO" id="GO:0071111">
    <property type="term" value="F:cyclic-guanylate-specific phosphodiesterase activity"/>
    <property type="evidence" value="ECO:0007669"/>
    <property type="project" value="InterPro"/>
</dbReference>
<dbReference type="PROSITE" id="PS50883">
    <property type="entry name" value="EAL"/>
    <property type="match status" value="1"/>
</dbReference>
<dbReference type="CDD" id="cd01948">
    <property type="entry name" value="EAL"/>
    <property type="match status" value="1"/>
</dbReference>
<dbReference type="PANTHER" id="PTHR33121">
    <property type="entry name" value="CYCLIC DI-GMP PHOSPHODIESTERASE PDEF"/>
    <property type="match status" value="1"/>
</dbReference>
<dbReference type="EMBL" id="JACHJJ010000009">
    <property type="protein sequence ID" value="MBB5963813.1"/>
    <property type="molecule type" value="Genomic_DNA"/>
</dbReference>
<dbReference type="RefSeq" id="WP_184942210.1">
    <property type="nucleotide sequence ID" value="NZ_BAAAWZ010000001.1"/>
</dbReference>
<reference evidence="2 3" key="1">
    <citation type="submission" date="2020-08" db="EMBL/GenBank/DDBJ databases">
        <title>Genomic Encyclopedia of Type Strains, Phase III (KMG-III): the genomes of soil and plant-associated and newly described type strains.</title>
        <authorList>
            <person name="Whitman W."/>
        </authorList>
    </citation>
    <scope>NUCLEOTIDE SEQUENCE [LARGE SCALE GENOMIC DNA]</scope>
    <source>
        <strain evidence="2 3">CECT 3303</strain>
    </source>
</reference>
<dbReference type="Gene3D" id="3.20.20.450">
    <property type="entry name" value="EAL domain"/>
    <property type="match status" value="1"/>
</dbReference>
<keyword evidence="3" id="KW-1185">Reference proteome</keyword>
<evidence type="ECO:0000313" key="2">
    <source>
        <dbReference type="EMBL" id="MBB5963813.1"/>
    </source>
</evidence>
<proteinExistence type="predicted"/>
<dbReference type="PANTHER" id="PTHR33121:SF76">
    <property type="entry name" value="SIGNALING PROTEIN"/>
    <property type="match status" value="1"/>
</dbReference>
<name>A0A841D4C9_PLAVE</name>
<dbReference type="Proteomes" id="UP000562352">
    <property type="component" value="Unassembled WGS sequence"/>
</dbReference>
<protein>
    <submittedName>
        <fullName evidence="2">EAL domain-containing protein (Putative c-di-GMP-specific phosphodiesterase class I)</fullName>
    </submittedName>
</protein>
<dbReference type="SMART" id="SM00052">
    <property type="entry name" value="EAL"/>
    <property type="match status" value="1"/>
</dbReference>
<comment type="caution">
    <text evidence="2">The sequence shown here is derived from an EMBL/GenBank/DDBJ whole genome shotgun (WGS) entry which is preliminary data.</text>
</comment>
<dbReference type="Pfam" id="PF00563">
    <property type="entry name" value="EAL"/>
    <property type="match status" value="1"/>
</dbReference>
<evidence type="ECO:0000259" key="1">
    <source>
        <dbReference type="PROSITE" id="PS50883"/>
    </source>
</evidence>
<dbReference type="InterPro" id="IPR050706">
    <property type="entry name" value="Cyclic-di-GMP_PDE-like"/>
</dbReference>
<gene>
    <name evidence="2" type="ORF">FHS22_003095</name>
</gene>
<dbReference type="AlphaFoldDB" id="A0A841D4C9"/>
<dbReference type="SUPFAM" id="SSF141868">
    <property type="entry name" value="EAL domain-like"/>
    <property type="match status" value="1"/>
</dbReference>
<organism evidence="2 3">
    <name type="scientific">Planomonospora venezuelensis</name>
    <dbReference type="NCBI Taxonomy" id="1999"/>
    <lineage>
        <taxon>Bacteria</taxon>
        <taxon>Bacillati</taxon>
        <taxon>Actinomycetota</taxon>
        <taxon>Actinomycetes</taxon>
        <taxon>Streptosporangiales</taxon>
        <taxon>Streptosporangiaceae</taxon>
        <taxon>Planomonospora</taxon>
    </lineage>
</organism>
<feature type="domain" description="EAL" evidence="1">
    <location>
        <begin position="11"/>
        <end position="258"/>
    </location>
</feature>
<dbReference type="InterPro" id="IPR001633">
    <property type="entry name" value="EAL_dom"/>
</dbReference>
<accession>A0A841D4C9</accession>
<evidence type="ECO:0000313" key="3">
    <source>
        <dbReference type="Proteomes" id="UP000562352"/>
    </source>
</evidence>
<sequence length="436" mass="45384">MEPTRSGWNPHDEPDALIPRVLAERAVSPLYQPIVDLATGTVAGAEALARGPAGSSVEFPDALFAAAARTGLLPLVDQLCAARAIEVARDAPDGAPPLLFVNAEPAALSHPFTPELVDAINSERPYRIVLEFTERALASHPAALLTIASQVHQTDGALALDDVGADPLSLAFLPLVEPEVVKLDMHLLRDPHARHTVETAAVVGAYAERCGAVVLAEGIETEEDLATARALGARWGQGWLFGRPGPLGAVSGLPVHRSARLRSPRPGLHLPSGTPFSVASARHHSRVGDQRTVDGLTEYLLSLASGSGPYTLVLGAYPDPEVGRSWLPRLVPAAGTAAFAGIVGPSLAGPDPRPVRVVPVTGPGDAETALAVVSPQGTAALCVRPGPGGSVDFVLTHDPDLVHAVARMVLWRMGSAAGRGVSPTDHRWDSTVAAAR</sequence>